<keyword evidence="3" id="KW-0132">Cell division</keyword>
<evidence type="ECO:0000259" key="8">
    <source>
        <dbReference type="Pfam" id="PF12862"/>
    </source>
</evidence>
<feature type="coiled-coil region" evidence="7">
    <location>
        <begin position="196"/>
        <end position="223"/>
    </location>
</feature>
<dbReference type="OMA" id="DANMGMA"/>
<dbReference type="HOGENOM" id="CLU_020870_0_0_1"/>
<accession>A5E7U7</accession>
<evidence type="ECO:0000256" key="6">
    <source>
        <dbReference type="ARBA" id="ARBA00023306"/>
    </source>
</evidence>
<dbReference type="KEGG" id="lel:PVL30_004445"/>
<dbReference type="GeneID" id="5230247"/>
<keyword evidence="10" id="KW-1185">Reference proteome</keyword>
<evidence type="ECO:0000313" key="9">
    <source>
        <dbReference type="EMBL" id="EDK47505.1"/>
    </source>
</evidence>
<dbReference type="GO" id="GO:0051301">
    <property type="term" value="P:cell division"/>
    <property type="evidence" value="ECO:0007669"/>
    <property type="project" value="UniProtKB-KW"/>
</dbReference>
<protein>
    <recommendedName>
        <fullName evidence="2">Anaphase-promoting complex subunit 5</fullName>
    </recommendedName>
</protein>
<dbReference type="InParanoid" id="A5E7U7"/>
<sequence length="723" mass="83016">MSEEVTLHLFKEISPFQILLLVAIKIYATSLNKEEEEDAIPPHVLLHLVKFIERKQDIDNTNQLRLCNDLLSLITTFGKSSFTSQLIEEVWKIRTVEDLNTFIKKCNCFVSQDPNQVIANGKLTTRQFSSGSMFGIFITKICTCFDLLEFNECLTLFQGFERLRSSTKLMINKSETQMDLDYLEELDVDERLFNALENNLMRIRGVKKQKRDLKENKEEIKISSTVSASKIDLEALINNQITILESFGTPTPPFLKKVFNMMSNCQENLDGQLNQGNAGSLVDPIPACHYLNYLENLSHSNYNGALDSLHQYFDYMVSNLSKYFYHFALVSKASLHQFFGEDKQAVDTIVEAISVARENKDNVTLTYILSWFYNFVHNKPHLWKEQNLFNKSNEDELLDFLIKKSAAINNNLLLAINQGFQTMQMMSYGMSKSQYMASLTKTLFTAVNDSKSTFVKCCEIASCVWNNVGSFELSEVYNDLSLHYSEKTSDYKSLKCRQLYTKFMRGNINNNVKRNGNGISNAIESSVATENYTNVESLLTEMDELKDGVEDDALYNSIQIRLLMMQIQVHLSKGRVRQAHEIMTVLSSSELKDLELRKEVFLLEIEVLIHLANYQDAIHKISSLEYADDYMRLRLNILKCRILIMSGDFYSSLSTLIHAMELCKLHGLVPLQIEATLLFIRVLNTLGHHKDARLLLEDIIPLVESYSSHNFKIAAYSELDKCR</sequence>
<dbReference type="InterPro" id="IPR026000">
    <property type="entry name" value="Apc5_dom"/>
</dbReference>
<dbReference type="eggNOG" id="ENOG502R07C">
    <property type="taxonomic scope" value="Eukaryota"/>
</dbReference>
<feature type="domain" description="Anaphase-promoting complex subunit 5" evidence="8">
    <location>
        <begin position="289"/>
        <end position="378"/>
    </location>
</feature>
<keyword evidence="5" id="KW-0833">Ubl conjugation pathway</keyword>
<dbReference type="STRING" id="379508.A5E7U7"/>
<gene>
    <name evidence="9" type="ORF">LELG_05686</name>
</gene>
<proteinExistence type="inferred from homology"/>
<dbReference type="PANTHER" id="PTHR12830">
    <property type="entry name" value="ANAPHASE-PROMOTING COMPLEX SUBUNIT 5"/>
    <property type="match status" value="1"/>
</dbReference>
<evidence type="ECO:0000256" key="1">
    <source>
        <dbReference type="ARBA" id="ARBA00007450"/>
    </source>
</evidence>
<dbReference type="Proteomes" id="UP000001996">
    <property type="component" value="Unassembled WGS sequence"/>
</dbReference>
<evidence type="ECO:0000256" key="4">
    <source>
        <dbReference type="ARBA" id="ARBA00022776"/>
    </source>
</evidence>
<organism evidence="9 10">
    <name type="scientific">Lodderomyces elongisporus (strain ATCC 11503 / CBS 2605 / JCM 1781 / NBRC 1676 / NRRL YB-4239)</name>
    <name type="common">Yeast</name>
    <name type="synonym">Saccharomyces elongisporus</name>
    <dbReference type="NCBI Taxonomy" id="379508"/>
    <lineage>
        <taxon>Eukaryota</taxon>
        <taxon>Fungi</taxon>
        <taxon>Dikarya</taxon>
        <taxon>Ascomycota</taxon>
        <taxon>Saccharomycotina</taxon>
        <taxon>Pichiomycetes</taxon>
        <taxon>Debaryomycetaceae</taxon>
        <taxon>Candida/Lodderomyces clade</taxon>
        <taxon>Lodderomyces</taxon>
    </lineage>
</organism>
<evidence type="ECO:0000313" key="10">
    <source>
        <dbReference type="Proteomes" id="UP000001996"/>
    </source>
</evidence>
<dbReference type="GO" id="GO:0070979">
    <property type="term" value="P:protein K11-linked ubiquitination"/>
    <property type="evidence" value="ECO:0007669"/>
    <property type="project" value="TreeGrafter"/>
</dbReference>
<dbReference type="OrthoDB" id="2504561at2759"/>
<dbReference type="InterPro" id="IPR037679">
    <property type="entry name" value="Apc5"/>
</dbReference>
<keyword evidence="7" id="KW-0175">Coiled coil</keyword>
<evidence type="ECO:0000256" key="2">
    <source>
        <dbReference type="ARBA" id="ARBA00016066"/>
    </source>
</evidence>
<dbReference type="EMBL" id="CH981534">
    <property type="protein sequence ID" value="EDK47505.1"/>
    <property type="molecule type" value="Genomic_DNA"/>
</dbReference>
<name>A5E7U7_LODEL</name>
<keyword evidence="6" id="KW-0131">Cell cycle</keyword>
<reference evidence="9 10" key="1">
    <citation type="journal article" date="2009" name="Nature">
        <title>Evolution of pathogenicity and sexual reproduction in eight Candida genomes.</title>
        <authorList>
            <person name="Butler G."/>
            <person name="Rasmussen M.D."/>
            <person name="Lin M.F."/>
            <person name="Santos M.A."/>
            <person name="Sakthikumar S."/>
            <person name="Munro C.A."/>
            <person name="Rheinbay E."/>
            <person name="Grabherr M."/>
            <person name="Forche A."/>
            <person name="Reedy J.L."/>
            <person name="Agrafioti I."/>
            <person name="Arnaud M.B."/>
            <person name="Bates S."/>
            <person name="Brown A.J."/>
            <person name="Brunke S."/>
            <person name="Costanzo M.C."/>
            <person name="Fitzpatrick D.A."/>
            <person name="de Groot P.W."/>
            <person name="Harris D."/>
            <person name="Hoyer L.L."/>
            <person name="Hube B."/>
            <person name="Klis F.M."/>
            <person name="Kodira C."/>
            <person name="Lennard N."/>
            <person name="Logue M.E."/>
            <person name="Martin R."/>
            <person name="Neiman A.M."/>
            <person name="Nikolaou E."/>
            <person name="Quail M.A."/>
            <person name="Quinn J."/>
            <person name="Santos M.C."/>
            <person name="Schmitzberger F.F."/>
            <person name="Sherlock G."/>
            <person name="Shah P."/>
            <person name="Silverstein K.A."/>
            <person name="Skrzypek M.S."/>
            <person name="Soll D."/>
            <person name="Staggs R."/>
            <person name="Stansfield I."/>
            <person name="Stumpf M.P."/>
            <person name="Sudbery P.E."/>
            <person name="Srikantha T."/>
            <person name="Zeng Q."/>
            <person name="Berman J."/>
            <person name="Berriman M."/>
            <person name="Heitman J."/>
            <person name="Gow N.A."/>
            <person name="Lorenz M.C."/>
            <person name="Birren B.W."/>
            <person name="Kellis M."/>
            <person name="Cuomo C.A."/>
        </authorList>
    </citation>
    <scope>NUCLEOTIDE SEQUENCE [LARGE SCALE GENOMIC DNA]</scope>
    <source>
        <strain evidence="10">ATCC 11503 / BCRC 21390 / CBS 2605 / JCM 1781 / NBRC 1676 / NRRL YB-4239</strain>
    </source>
</reference>
<evidence type="ECO:0000256" key="3">
    <source>
        <dbReference type="ARBA" id="ARBA00022618"/>
    </source>
</evidence>
<dbReference type="GO" id="GO:0045842">
    <property type="term" value="P:positive regulation of mitotic metaphase/anaphase transition"/>
    <property type="evidence" value="ECO:0007669"/>
    <property type="project" value="TreeGrafter"/>
</dbReference>
<dbReference type="GO" id="GO:0031145">
    <property type="term" value="P:anaphase-promoting complex-dependent catabolic process"/>
    <property type="evidence" value="ECO:0007669"/>
    <property type="project" value="TreeGrafter"/>
</dbReference>
<dbReference type="PANTHER" id="PTHR12830:SF9">
    <property type="entry name" value="ANAPHASE-PROMOTING COMPLEX SUBUNIT 5"/>
    <property type="match status" value="1"/>
</dbReference>
<evidence type="ECO:0000256" key="7">
    <source>
        <dbReference type="SAM" id="Coils"/>
    </source>
</evidence>
<evidence type="ECO:0000256" key="5">
    <source>
        <dbReference type="ARBA" id="ARBA00022786"/>
    </source>
</evidence>
<dbReference type="Pfam" id="PF12862">
    <property type="entry name" value="ANAPC5"/>
    <property type="match status" value="1"/>
</dbReference>
<keyword evidence="4" id="KW-0498">Mitosis</keyword>
<dbReference type="AlphaFoldDB" id="A5E7U7"/>
<comment type="similarity">
    <text evidence="1">Belongs to the APC5 family.</text>
</comment>
<dbReference type="GO" id="GO:0005680">
    <property type="term" value="C:anaphase-promoting complex"/>
    <property type="evidence" value="ECO:0007669"/>
    <property type="project" value="InterPro"/>
</dbReference>